<dbReference type="AlphaFoldDB" id="A0A7J7J4V2"/>
<evidence type="ECO:0000256" key="1">
    <source>
        <dbReference type="ARBA" id="ARBA00004141"/>
    </source>
</evidence>
<dbReference type="InterPro" id="IPR005821">
    <property type="entry name" value="Ion_trans_dom"/>
</dbReference>
<evidence type="ECO:0000256" key="6">
    <source>
        <dbReference type="SAM" id="Phobius"/>
    </source>
</evidence>
<keyword evidence="5 6" id="KW-0472">Membrane</keyword>
<gene>
    <name evidence="8" type="ORF">EB796_020822</name>
</gene>
<feature type="domain" description="Ion transport" evidence="7">
    <location>
        <begin position="19"/>
        <end position="148"/>
    </location>
</feature>
<reference evidence="8" key="1">
    <citation type="submission" date="2020-06" db="EMBL/GenBank/DDBJ databases">
        <title>Draft genome of Bugula neritina, a colonial animal packing powerful symbionts and potential medicines.</title>
        <authorList>
            <person name="Rayko M."/>
        </authorList>
    </citation>
    <scope>NUCLEOTIDE SEQUENCE [LARGE SCALE GENOMIC DNA]</scope>
    <source>
        <strain evidence="8">Kwan_BN1</strain>
    </source>
</reference>
<dbReference type="Proteomes" id="UP000593567">
    <property type="component" value="Unassembled WGS sequence"/>
</dbReference>
<feature type="transmembrane region" description="Helical" evidence="6">
    <location>
        <begin position="56"/>
        <end position="78"/>
    </location>
</feature>
<evidence type="ECO:0000313" key="9">
    <source>
        <dbReference type="Proteomes" id="UP000593567"/>
    </source>
</evidence>
<dbReference type="GO" id="GO:0005886">
    <property type="term" value="C:plasma membrane"/>
    <property type="evidence" value="ECO:0007669"/>
    <property type="project" value="TreeGrafter"/>
</dbReference>
<sequence>MWATPGHDHSALLTVEESFLMIAAPTAWVFVLFTLKSHHSFGPLIITLYKMVAKDVTKVMIIFVVFWFMFAVIFLYLYKNSGLESLTELDDAILTVFHMSYGSFEYKHFDISKYPELTKVLFFFTMVVMPILLLNMLIATMGKNRGYLQDLSSEEVLAGMPVTKKVQNTKAFVRKRSLKNWKWLYGILRTLLRSKRAQLREDRRITFWDLFGSEDIQESDYLREKMVAENLRKISLTQLFKRSFDQEDILSVTSKALSAQVPKNTATTSKGKESLGVILEEQ</sequence>
<comment type="subcellular location">
    <subcellularLocation>
        <location evidence="1">Membrane</location>
        <topology evidence="1">Multi-pass membrane protein</topology>
    </subcellularLocation>
</comment>
<dbReference type="GO" id="GO:0005262">
    <property type="term" value="F:calcium channel activity"/>
    <property type="evidence" value="ECO:0007669"/>
    <property type="project" value="TreeGrafter"/>
</dbReference>
<feature type="transmembrane region" description="Helical" evidence="6">
    <location>
        <begin position="120"/>
        <end position="139"/>
    </location>
</feature>
<evidence type="ECO:0000313" key="8">
    <source>
        <dbReference type="EMBL" id="KAF6020907.1"/>
    </source>
</evidence>
<dbReference type="GO" id="GO:0098703">
    <property type="term" value="P:calcium ion import across plasma membrane"/>
    <property type="evidence" value="ECO:0007669"/>
    <property type="project" value="TreeGrafter"/>
</dbReference>
<evidence type="ECO:0000256" key="4">
    <source>
        <dbReference type="ARBA" id="ARBA00022989"/>
    </source>
</evidence>
<accession>A0A7J7J4V2</accession>
<evidence type="ECO:0000256" key="5">
    <source>
        <dbReference type="ARBA" id="ARBA00023136"/>
    </source>
</evidence>
<feature type="transmembrane region" description="Helical" evidence="6">
    <location>
        <begin position="18"/>
        <end position="35"/>
    </location>
</feature>
<dbReference type="InterPro" id="IPR024862">
    <property type="entry name" value="TRPV"/>
</dbReference>
<name>A0A7J7J4V2_BUGNE</name>
<organism evidence="8 9">
    <name type="scientific">Bugula neritina</name>
    <name type="common">Brown bryozoan</name>
    <name type="synonym">Sertularia neritina</name>
    <dbReference type="NCBI Taxonomy" id="10212"/>
    <lineage>
        <taxon>Eukaryota</taxon>
        <taxon>Metazoa</taxon>
        <taxon>Spiralia</taxon>
        <taxon>Lophotrochozoa</taxon>
        <taxon>Bryozoa</taxon>
        <taxon>Gymnolaemata</taxon>
        <taxon>Cheilostomatida</taxon>
        <taxon>Flustrina</taxon>
        <taxon>Buguloidea</taxon>
        <taxon>Bugulidae</taxon>
        <taxon>Bugula</taxon>
    </lineage>
</organism>
<evidence type="ECO:0000259" key="7">
    <source>
        <dbReference type="Pfam" id="PF00520"/>
    </source>
</evidence>
<keyword evidence="9" id="KW-1185">Reference proteome</keyword>
<dbReference type="PANTHER" id="PTHR10582">
    <property type="entry name" value="TRANSIENT RECEPTOR POTENTIAL ION CHANNEL PROTEIN"/>
    <property type="match status" value="1"/>
</dbReference>
<comment type="caution">
    <text evidence="8">The sequence shown here is derived from an EMBL/GenBank/DDBJ whole genome shotgun (WGS) entry which is preliminary data.</text>
</comment>
<dbReference type="PANTHER" id="PTHR10582:SF2">
    <property type="entry name" value="INACTIVE"/>
    <property type="match status" value="1"/>
</dbReference>
<keyword evidence="3" id="KW-0677">Repeat</keyword>
<proteinExistence type="predicted"/>
<keyword evidence="4 6" id="KW-1133">Transmembrane helix</keyword>
<protein>
    <submittedName>
        <fullName evidence="8">Iav</fullName>
    </submittedName>
</protein>
<keyword evidence="2 6" id="KW-0812">Transmembrane</keyword>
<dbReference type="EMBL" id="VXIV02003141">
    <property type="protein sequence ID" value="KAF6020907.1"/>
    <property type="molecule type" value="Genomic_DNA"/>
</dbReference>
<evidence type="ECO:0000256" key="2">
    <source>
        <dbReference type="ARBA" id="ARBA00022692"/>
    </source>
</evidence>
<evidence type="ECO:0000256" key="3">
    <source>
        <dbReference type="ARBA" id="ARBA00022737"/>
    </source>
</evidence>
<dbReference type="Gene3D" id="1.10.287.70">
    <property type="match status" value="1"/>
</dbReference>
<dbReference type="Pfam" id="PF00520">
    <property type="entry name" value="Ion_trans"/>
    <property type="match status" value="1"/>
</dbReference>